<name>A0A495JB03_9ACTN</name>
<feature type="transmembrane region" description="Helical" evidence="1">
    <location>
        <begin position="35"/>
        <end position="55"/>
    </location>
</feature>
<evidence type="ECO:0000313" key="2">
    <source>
        <dbReference type="EMBL" id="RKR85901.1"/>
    </source>
</evidence>
<keyword evidence="3" id="KW-1185">Reference proteome</keyword>
<dbReference type="EMBL" id="RBKT01000001">
    <property type="protein sequence ID" value="RKR85901.1"/>
    <property type="molecule type" value="Genomic_DNA"/>
</dbReference>
<keyword evidence="1" id="KW-0472">Membrane</keyword>
<keyword evidence="1" id="KW-1133">Transmembrane helix</keyword>
<gene>
    <name evidence="2" type="ORF">BDK92_0115</name>
</gene>
<protein>
    <submittedName>
        <fullName evidence="2">Uncharacterized protein</fullName>
    </submittedName>
</protein>
<feature type="transmembrane region" description="Helical" evidence="1">
    <location>
        <begin position="216"/>
        <end position="249"/>
    </location>
</feature>
<dbReference type="Proteomes" id="UP000277671">
    <property type="component" value="Unassembled WGS sequence"/>
</dbReference>
<evidence type="ECO:0000313" key="3">
    <source>
        <dbReference type="Proteomes" id="UP000277671"/>
    </source>
</evidence>
<feature type="transmembrane region" description="Helical" evidence="1">
    <location>
        <begin position="139"/>
        <end position="162"/>
    </location>
</feature>
<proteinExistence type="predicted"/>
<dbReference type="RefSeq" id="WP_121153585.1">
    <property type="nucleotide sequence ID" value="NZ_RBKT01000001.1"/>
</dbReference>
<feature type="transmembrane region" description="Helical" evidence="1">
    <location>
        <begin position="101"/>
        <end position="119"/>
    </location>
</feature>
<comment type="caution">
    <text evidence="2">The sequence shown here is derived from an EMBL/GenBank/DDBJ whole genome shotgun (WGS) entry which is preliminary data.</text>
</comment>
<sequence>MRSRIRVAGAAAAFTALFGIGTGIGAFAGQDEFAGFPHAAWPAAAVLLLASAAVLTRRRWAAWAIAVVLIAGSCWLLLNLVDLALTGTVNDRHGDPAWRAFLERLGLLAAGALLIAATVRRRTGGVPPPAHAAPARIRWIAYAGCMAWLPYGGVHLLSVFGVPGLEPDGFRPSPSMAVALCVGLGLAVFLLLGLVRPWGMVFPRWTILLAGRRVPRFLPIVPVWLIAPTFVLYGLGAGIYVMLLVGGVLQWQGRSDLDAVGYIGVAQPISFAGYGLALTVCVVSYQLRTRPTPVTLPPTLEADSSELGSRTALVHHKGASRVT</sequence>
<reference evidence="2 3" key="1">
    <citation type="submission" date="2018-10" db="EMBL/GenBank/DDBJ databases">
        <title>Sequencing the genomes of 1000 actinobacteria strains.</title>
        <authorList>
            <person name="Klenk H.-P."/>
        </authorList>
    </citation>
    <scope>NUCLEOTIDE SEQUENCE [LARGE SCALE GENOMIC DNA]</scope>
    <source>
        <strain evidence="2 3">DSM 45175</strain>
    </source>
</reference>
<feature type="transmembrane region" description="Helical" evidence="1">
    <location>
        <begin position="174"/>
        <end position="195"/>
    </location>
</feature>
<dbReference type="AlphaFoldDB" id="A0A495JB03"/>
<organism evidence="2 3">
    <name type="scientific">Micromonospora pisi</name>
    <dbReference type="NCBI Taxonomy" id="589240"/>
    <lineage>
        <taxon>Bacteria</taxon>
        <taxon>Bacillati</taxon>
        <taxon>Actinomycetota</taxon>
        <taxon>Actinomycetes</taxon>
        <taxon>Micromonosporales</taxon>
        <taxon>Micromonosporaceae</taxon>
        <taxon>Micromonospora</taxon>
    </lineage>
</organism>
<keyword evidence="1" id="KW-0812">Transmembrane</keyword>
<accession>A0A495JB03</accession>
<evidence type="ECO:0000256" key="1">
    <source>
        <dbReference type="SAM" id="Phobius"/>
    </source>
</evidence>
<dbReference type="OrthoDB" id="4207230at2"/>
<feature type="transmembrane region" description="Helical" evidence="1">
    <location>
        <begin position="269"/>
        <end position="287"/>
    </location>
</feature>
<feature type="transmembrane region" description="Helical" evidence="1">
    <location>
        <begin position="62"/>
        <end position="81"/>
    </location>
</feature>